<dbReference type="EMBL" id="MN740086">
    <property type="protein sequence ID" value="QHT87283.1"/>
    <property type="molecule type" value="Genomic_DNA"/>
</dbReference>
<feature type="compositionally biased region" description="Gly residues" evidence="1">
    <location>
        <begin position="158"/>
        <end position="171"/>
    </location>
</feature>
<evidence type="ECO:0000313" key="2">
    <source>
        <dbReference type="EMBL" id="QHT87283.1"/>
    </source>
</evidence>
<sequence length="195" mass="21974">MDGSFVKYSRLLSNPTKWIGREFNVRTGRDLRFPESDENQRHWEDLGSLISVTKSIFGLTYSIEFSKGRISYVDIPRVERVNTDSPDEEERKLISQQPKKVTITMYDDSNPVKNPFLGRGTGAIYNSSSDTLRLTDPTPAELDIDRQEDDEAYRASASGGGGGFGVHGAKGGGKKRCKKGTRRYKKTGRCRKTRR</sequence>
<name>A0A6C0I564_9ZZZZ</name>
<feature type="compositionally biased region" description="Basic residues" evidence="1">
    <location>
        <begin position="172"/>
        <end position="195"/>
    </location>
</feature>
<feature type="region of interest" description="Disordered" evidence="1">
    <location>
        <begin position="147"/>
        <end position="195"/>
    </location>
</feature>
<proteinExistence type="predicted"/>
<dbReference type="AlphaFoldDB" id="A0A6C0I564"/>
<reference evidence="2" key="1">
    <citation type="journal article" date="2020" name="Nature">
        <title>Giant virus diversity and host interactions through global metagenomics.</title>
        <authorList>
            <person name="Schulz F."/>
            <person name="Roux S."/>
            <person name="Paez-Espino D."/>
            <person name="Jungbluth S."/>
            <person name="Walsh D.A."/>
            <person name="Denef V.J."/>
            <person name="McMahon K.D."/>
            <person name="Konstantinidis K.T."/>
            <person name="Eloe-Fadrosh E.A."/>
            <person name="Kyrpides N.C."/>
            <person name="Woyke T."/>
        </authorList>
    </citation>
    <scope>NUCLEOTIDE SEQUENCE</scope>
    <source>
        <strain evidence="2">GVMAG-M-3300023184-190</strain>
    </source>
</reference>
<organism evidence="2">
    <name type="scientific">viral metagenome</name>
    <dbReference type="NCBI Taxonomy" id="1070528"/>
    <lineage>
        <taxon>unclassified sequences</taxon>
        <taxon>metagenomes</taxon>
        <taxon>organismal metagenomes</taxon>
    </lineage>
</organism>
<protein>
    <submittedName>
        <fullName evidence="2">Uncharacterized protein</fullName>
    </submittedName>
</protein>
<evidence type="ECO:0000256" key="1">
    <source>
        <dbReference type="SAM" id="MobiDB-lite"/>
    </source>
</evidence>
<accession>A0A6C0I564</accession>